<accession>A0ACB8AQR3</accession>
<proteinExistence type="predicted"/>
<protein>
    <submittedName>
        <fullName evidence="1">Uncharacterized protein</fullName>
    </submittedName>
</protein>
<reference evidence="1" key="1">
    <citation type="journal article" date="2021" name="New Phytol.">
        <title>Evolutionary innovations through gain and loss of genes in the ectomycorrhizal Boletales.</title>
        <authorList>
            <person name="Wu G."/>
            <person name="Miyauchi S."/>
            <person name="Morin E."/>
            <person name="Kuo A."/>
            <person name="Drula E."/>
            <person name="Varga T."/>
            <person name="Kohler A."/>
            <person name="Feng B."/>
            <person name="Cao Y."/>
            <person name="Lipzen A."/>
            <person name="Daum C."/>
            <person name="Hundley H."/>
            <person name="Pangilinan J."/>
            <person name="Johnson J."/>
            <person name="Barry K."/>
            <person name="LaButti K."/>
            <person name="Ng V."/>
            <person name="Ahrendt S."/>
            <person name="Min B."/>
            <person name="Choi I.G."/>
            <person name="Park H."/>
            <person name="Plett J.M."/>
            <person name="Magnuson J."/>
            <person name="Spatafora J.W."/>
            <person name="Nagy L.G."/>
            <person name="Henrissat B."/>
            <person name="Grigoriev I.V."/>
            <person name="Yang Z.L."/>
            <person name="Xu J."/>
            <person name="Martin F.M."/>
        </authorList>
    </citation>
    <scope>NUCLEOTIDE SEQUENCE</scope>
    <source>
        <strain evidence="1">ATCC 28755</strain>
    </source>
</reference>
<gene>
    <name evidence="1" type="ORF">BJ138DRAFT_1141937</name>
</gene>
<sequence length="793" mass="88998">MNASQIDIREEFSFHNLASSPDLNSSPIDIIDLIEDDNASILPRDFKVPSCLDRGSLFFEVLTAPYRVIDTISAQAESASLSEDREICEDMVQWSVDKLKPQEREEATDDNLPLIYKPHGRWARTAGLSIKHSKTLMPLREGMMCSASIDSGFIGGRELKYISRRWSLDKIAKWEGFHSELALYKSEQYLKPLQGDVVPHLIGVHLLPGSIAVTMELPHQSFWMEASPTMPNVLKERCIAAFEKIHSRGVLHGDPELRHMLIGADGRVTIIDFQLSKAITANESVDLGEATLEEFRLEMRKVKYKLDYQGARKLEEDKINSCQEREARNRAMDRRRIRRANGERAGRITPNEEATDEDKIDPPVNPQEFREQWVEAADATPMRLVVPGQSNTDVEKEICRFITSLEALPRRQSSPGPFSSPISRKRKSSSPIQGKSSLHPAKRSRISKEAVVLDTTTSSITDSTVALPESLLLSPSQSLSLDPPTTVPQHPSPWTLPHTNVHMWYSDQPEEAEVSVASRRPRVMSQTAMEIRAQNIAQCYRAKLPHASLVERGLVKPPSLAASRPRRSIGMGNLVRRQKYARAPVIEAEMKRERYMEMKQLKNAYIATCAGPNAIGAVEQSLGVRIRPGDQWEAFLDMGEPKNVPEGPRILPRSEFDILQRPQRQATVRSGILKRRTDNHLLHGLQSPENRPSPTLDMLFHKSVSSQAIRQPGLPPPRKKARTAHPRHDSSSFALQSSEYSGHAQADLHLKIDSSKVTSLQARLSRGPGVDLMPPSLRVLSSWLESFIPGWGT</sequence>
<dbReference type="Proteomes" id="UP000790377">
    <property type="component" value="Unassembled WGS sequence"/>
</dbReference>
<dbReference type="EMBL" id="MU267601">
    <property type="protein sequence ID" value="KAH7915353.1"/>
    <property type="molecule type" value="Genomic_DNA"/>
</dbReference>
<name>A0ACB8AQR3_9AGAM</name>
<comment type="caution">
    <text evidence="1">The sequence shown here is derived from an EMBL/GenBank/DDBJ whole genome shotgun (WGS) entry which is preliminary data.</text>
</comment>
<evidence type="ECO:0000313" key="2">
    <source>
        <dbReference type="Proteomes" id="UP000790377"/>
    </source>
</evidence>
<keyword evidence="2" id="KW-1185">Reference proteome</keyword>
<organism evidence="1 2">
    <name type="scientific">Hygrophoropsis aurantiaca</name>
    <dbReference type="NCBI Taxonomy" id="72124"/>
    <lineage>
        <taxon>Eukaryota</taxon>
        <taxon>Fungi</taxon>
        <taxon>Dikarya</taxon>
        <taxon>Basidiomycota</taxon>
        <taxon>Agaricomycotina</taxon>
        <taxon>Agaricomycetes</taxon>
        <taxon>Agaricomycetidae</taxon>
        <taxon>Boletales</taxon>
        <taxon>Coniophorineae</taxon>
        <taxon>Hygrophoropsidaceae</taxon>
        <taxon>Hygrophoropsis</taxon>
    </lineage>
</organism>
<evidence type="ECO:0000313" key="1">
    <source>
        <dbReference type="EMBL" id="KAH7915353.1"/>
    </source>
</evidence>